<dbReference type="OrthoDB" id="4549522at2"/>
<name>A0A344LA34_9PSEU</name>
<proteinExistence type="predicted"/>
<reference evidence="3 4" key="1">
    <citation type="submission" date="2016-04" db="EMBL/GenBank/DDBJ databases">
        <title>Complete genome sequence and analysis of deep-sea sediment isolate, Amycolatopsis sp. WP1.</title>
        <authorList>
            <person name="Wang H."/>
            <person name="Chen S."/>
            <person name="Wu Q."/>
        </authorList>
    </citation>
    <scope>NUCLEOTIDE SEQUENCE [LARGE SCALE GENOMIC DNA]</scope>
    <source>
        <strain evidence="3 4">WP1</strain>
    </source>
</reference>
<accession>A0A344LA34</accession>
<protein>
    <submittedName>
        <fullName evidence="3">Uncharacterized protein</fullName>
    </submittedName>
</protein>
<dbReference type="EMBL" id="CP015163">
    <property type="protein sequence ID" value="AXB44908.1"/>
    <property type="molecule type" value="Genomic_DNA"/>
</dbReference>
<evidence type="ECO:0000256" key="1">
    <source>
        <dbReference type="SAM" id="MobiDB-lite"/>
    </source>
</evidence>
<dbReference type="Proteomes" id="UP000250434">
    <property type="component" value="Chromosome"/>
</dbReference>
<evidence type="ECO:0000313" key="3">
    <source>
        <dbReference type="EMBL" id="AXB44908.1"/>
    </source>
</evidence>
<dbReference type="RefSeq" id="WP_113694168.1">
    <property type="nucleotide sequence ID" value="NZ_CP015163.1"/>
</dbReference>
<evidence type="ECO:0000313" key="4">
    <source>
        <dbReference type="Proteomes" id="UP000250434"/>
    </source>
</evidence>
<evidence type="ECO:0000256" key="2">
    <source>
        <dbReference type="SAM" id="Phobius"/>
    </source>
</evidence>
<gene>
    <name evidence="3" type="ORF">A4R43_22420</name>
</gene>
<keyword evidence="4" id="KW-1185">Reference proteome</keyword>
<keyword evidence="2" id="KW-0812">Transmembrane</keyword>
<feature type="transmembrane region" description="Helical" evidence="2">
    <location>
        <begin position="23"/>
        <end position="43"/>
    </location>
</feature>
<keyword evidence="2" id="KW-0472">Membrane</keyword>
<dbReference type="AlphaFoldDB" id="A0A344LA34"/>
<sequence>MQTDQYGRTILPENGPPRRRGKAWLVVLAVVVLAAAGAGIYFARAAQDERPAGADADLAQAMWSLDKNQPFLGTPAQDWAEGEAAIRLPEPVATGDFSAKQVGVALAKVKEFLVAGRVNRTVLGGGDIEPLLAPLAPSARESLRSELSSPATWPDSYATKLAPGFQLLPAGPKADGTVRVEPGARKGELLIKTNLVFAYAFDIDDPGRATTPLDVVASTRWDLEFVYRDGGEWYKKDLGLDKPSGVGYSYSIACGPANQGLLAPSYSEPRYGTPDGKRPPEHFDPAAPIPTESSC</sequence>
<feature type="region of interest" description="Disordered" evidence="1">
    <location>
        <begin position="264"/>
        <end position="295"/>
    </location>
</feature>
<organism evidence="3 4">
    <name type="scientific">Amycolatopsis albispora</name>
    <dbReference type="NCBI Taxonomy" id="1804986"/>
    <lineage>
        <taxon>Bacteria</taxon>
        <taxon>Bacillati</taxon>
        <taxon>Actinomycetota</taxon>
        <taxon>Actinomycetes</taxon>
        <taxon>Pseudonocardiales</taxon>
        <taxon>Pseudonocardiaceae</taxon>
        <taxon>Amycolatopsis</taxon>
    </lineage>
</organism>
<feature type="compositionally biased region" description="Basic and acidic residues" evidence="1">
    <location>
        <begin position="275"/>
        <end position="284"/>
    </location>
</feature>
<dbReference type="KEGG" id="aab:A4R43_22420"/>
<keyword evidence="2" id="KW-1133">Transmembrane helix</keyword>